<evidence type="ECO:0000256" key="1">
    <source>
        <dbReference type="SAM" id="Phobius"/>
    </source>
</evidence>
<keyword evidence="1" id="KW-1133">Transmembrane helix</keyword>
<accession>A0A5C8UVL3</accession>
<dbReference type="InterPro" id="IPR025323">
    <property type="entry name" value="DUF4229"/>
</dbReference>
<dbReference type="Pfam" id="PF14012">
    <property type="entry name" value="DUF4229"/>
    <property type="match status" value="1"/>
</dbReference>
<proteinExistence type="predicted"/>
<organism evidence="2 3">
    <name type="scientific">Lacisediminihabitans profunda</name>
    <dbReference type="NCBI Taxonomy" id="2594790"/>
    <lineage>
        <taxon>Bacteria</taxon>
        <taxon>Bacillati</taxon>
        <taxon>Actinomycetota</taxon>
        <taxon>Actinomycetes</taxon>
        <taxon>Micrococcales</taxon>
        <taxon>Microbacteriaceae</taxon>
        <taxon>Lacisediminihabitans</taxon>
    </lineage>
</organism>
<reference evidence="2 3" key="1">
    <citation type="submission" date="2019-08" db="EMBL/GenBank/DDBJ databases">
        <title>Bacterial whole genome sequence for Glaciihabitans sp. CHu50b-6-2.</title>
        <authorList>
            <person name="Jin L."/>
        </authorList>
    </citation>
    <scope>NUCLEOTIDE SEQUENCE [LARGE SCALE GENOMIC DNA]</scope>
    <source>
        <strain evidence="2 3">CHu50b-6-2</strain>
    </source>
</reference>
<gene>
    <name evidence="2" type="ORF">FVP33_01770</name>
</gene>
<keyword evidence="1" id="KW-0812">Transmembrane</keyword>
<feature type="transmembrane region" description="Helical" evidence="1">
    <location>
        <begin position="55"/>
        <end position="73"/>
    </location>
</feature>
<keyword evidence="3" id="KW-1185">Reference proteome</keyword>
<name>A0A5C8UVL3_9MICO</name>
<dbReference type="AlphaFoldDB" id="A0A5C8UVL3"/>
<evidence type="ECO:0000313" key="3">
    <source>
        <dbReference type="Proteomes" id="UP000321379"/>
    </source>
</evidence>
<keyword evidence="1" id="KW-0472">Membrane</keyword>
<sequence length="115" mass="12563">MVSRDPDCCSANRTVTVPRLEGVKSSRQWLVYTAIRVGIFALALAVLLVIGVTGWIAAIVAAVIGLCVSYIFFRPQRDAVAKSIVEIRAAKDRDADNELENEMLDRLEGNGSRQA</sequence>
<dbReference type="Proteomes" id="UP000321379">
    <property type="component" value="Unassembled WGS sequence"/>
</dbReference>
<evidence type="ECO:0000313" key="2">
    <source>
        <dbReference type="EMBL" id="TXN32370.1"/>
    </source>
</evidence>
<feature type="transmembrane region" description="Helical" evidence="1">
    <location>
        <begin position="29"/>
        <end position="49"/>
    </location>
</feature>
<comment type="caution">
    <text evidence="2">The sequence shown here is derived from an EMBL/GenBank/DDBJ whole genome shotgun (WGS) entry which is preliminary data.</text>
</comment>
<protein>
    <submittedName>
        <fullName evidence="2">DUF4229 domain-containing protein</fullName>
    </submittedName>
</protein>
<dbReference type="EMBL" id="VRMG01000003">
    <property type="protein sequence ID" value="TXN32370.1"/>
    <property type="molecule type" value="Genomic_DNA"/>
</dbReference>